<comment type="caution">
    <text evidence="4">The sequence shown here is derived from an EMBL/GenBank/DDBJ whole genome shotgun (WGS) entry which is preliminary data.</text>
</comment>
<dbReference type="AlphaFoldDB" id="A0ABD2KGR0"/>
<reference evidence="4 5" key="1">
    <citation type="submission" date="2024-10" db="EMBL/GenBank/DDBJ databases">
        <authorList>
            <person name="Kim D."/>
        </authorList>
    </citation>
    <scope>NUCLEOTIDE SEQUENCE [LARGE SCALE GENOMIC DNA]</scope>
    <source>
        <strain evidence="4">Taebaek</strain>
    </source>
</reference>
<dbReference type="PANTHER" id="PTHR11875">
    <property type="entry name" value="TESTIS-SPECIFIC Y-ENCODED PROTEIN"/>
    <property type="match status" value="1"/>
</dbReference>
<evidence type="ECO:0000256" key="3">
    <source>
        <dbReference type="SAM" id="MobiDB-lite"/>
    </source>
</evidence>
<dbReference type="Pfam" id="PF00956">
    <property type="entry name" value="NAP"/>
    <property type="match status" value="1"/>
</dbReference>
<accession>A0ABD2KGR0</accession>
<gene>
    <name evidence="4" type="ORF">niasHS_003517</name>
</gene>
<comment type="similarity">
    <text evidence="1 2">Belongs to the nucleosome assembly protein (NAP) family.</text>
</comment>
<feature type="region of interest" description="Disordered" evidence="3">
    <location>
        <begin position="1"/>
        <end position="25"/>
    </location>
</feature>
<name>A0ABD2KGR0_HETSC</name>
<dbReference type="Gene3D" id="3.30.1120.90">
    <property type="entry name" value="Nucleosome assembly protein"/>
    <property type="match status" value="1"/>
</dbReference>
<feature type="compositionally biased region" description="Acidic residues" evidence="3">
    <location>
        <begin position="214"/>
        <end position="240"/>
    </location>
</feature>
<evidence type="ECO:0000256" key="2">
    <source>
        <dbReference type="RuleBase" id="RU003876"/>
    </source>
</evidence>
<evidence type="ECO:0008006" key="6">
    <source>
        <dbReference type="Google" id="ProtNLM"/>
    </source>
</evidence>
<dbReference type="EMBL" id="JBICCN010000026">
    <property type="protein sequence ID" value="KAL3102108.1"/>
    <property type="molecule type" value="Genomic_DNA"/>
</dbReference>
<proteinExistence type="inferred from homology"/>
<organism evidence="4 5">
    <name type="scientific">Heterodera schachtii</name>
    <name type="common">Sugarbeet cyst nematode worm</name>
    <name type="synonym">Tylenchus schachtii</name>
    <dbReference type="NCBI Taxonomy" id="97005"/>
    <lineage>
        <taxon>Eukaryota</taxon>
        <taxon>Metazoa</taxon>
        <taxon>Ecdysozoa</taxon>
        <taxon>Nematoda</taxon>
        <taxon>Chromadorea</taxon>
        <taxon>Rhabditida</taxon>
        <taxon>Tylenchina</taxon>
        <taxon>Tylenchomorpha</taxon>
        <taxon>Tylenchoidea</taxon>
        <taxon>Heteroderidae</taxon>
        <taxon>Heteroderinae</taxon>
        <taxon>Heterodera</taxon>
    </lineage>
</organism>
<evidence type="ECO:0000313" key="5">
    <source>
        <dbReference type="Proteomes" id="UP001620645"/>
    </source>
</evidence>
<dbReference type="InterPro" id="IPR002164">
    <property type="entry name" value="NAP_family"/>
</dbReference>
<dbReference type="SUPFAM" id="SSF143113">
    <property type="entry name" value="NAP-like"/>
    <property type="match status" value="1"/>
</dbReference>
<protein>
    <recommendedName>
        <fullName evidence="6">Protein SET</fullName>
    </recommendedName>
</protein>
<sequence length="240" mass="27710">MSDDGPASKRSKNDDSAQGAAQDCLTESQKALEDLDKVQTELDTLNETASDEILKVEQKYNQMRKPFFEKRTHFIKQIPNFWVTVFINHPQISNILEEEEEECLHYLTKVEIEENEDIKAGYKLKFSFDPNPFFENSEIVKEFNWTAAEPNSVTTEIKWKQGKNKLANGTGSEEQTFFKWLCQNIEPVSDEIAEVIKDDIWPNPLQYFLAPDVEALDDEENEEEDDGGDEEEEEKEGEGQ</sequence>
<dbReference type="Proteomes" id="UP001620645">
    <property type="component" value="Unassembled WGS sequence"/>
</dbReference>
<keyword evidence="5" id="KW-1185">Reference proteome</keyword>
<evidence type="ECO:0000256" key="1">
    <source>
        <dbReference type="ARBA" id="ARBA00009947"/>
    </source>
</evidence>
<feature type="region of interest" description="Disordered" evidence="3">
    <location>
        <begin position="211"/>
        <end position="240"/>
    </location>
</feature>
<dbReference type="Gene3D" id="1.20.5.1500">
    <property type="match status" value="1"/>
</dbReference>
<evidence type="ECO:0000313" key="4">
    <source>
        <dbReference type="EMBL" id="KAL3102108.1"/>
    </source>
</evidence>
<dbReference type="InterPro" id="IPR037231">
    <property type="entry name" value="NAP-like_sf"/>
</dbReference>